<gene>
    <name evidence="1" type="ORF">Amac_100720</name>
</gene>
<sequence length="105" mass="11540">MTPIEVQARAHDLIEAGKFAEAVKTIAEESQVSRQEATEVANVLRGGHLVPDFPGRWPDDLSDSIRALLHENKRKQAIFLVRSEKDLSAADAEAFIRSFEAGATP</sequence>
<proteinExistence type="predicted"/>
<reference evidence="1 2" key="1">
    <citation type="submission" date="2019-10" db="EMBL/GenBank/DDBJ databases">
        <title>Whole genome shotgun sequence of Acrocarpospora macrocephala NBRC 16266.</title>
        <authorList>
            <person name="Ichikawa N."/>
            <person name="Kimura A."/>
            <person name="Kitahashi Y."/>
            <person name="Komaki H."/>
            <person name="Oguchi A."/>
        </authorList>
    </citation>
    <scope>NUCLEOTIDE SEQUENCE [LARGE SCALE GENOMIC DNA]</scope>
    <source>
        <strain evidence="1 2">NBRC 16266</strain>
    </source>
</reference>
<dbReference type="EMBL" id="BLAE01000102">
    <property type="protein sequence ID" value="GES16474.1"/>
    <property type="molecule type" value="Genomic_DNA"/>
</dbReference>
<evidence type="ECO:0000313" key="2">
    <source>
        <dbReference type="Proteomes" id="UP000331127"/>
    </source>
</evidence>
<protein>
    <submittedName>
        <fullName evidence="1">Uncharacterized protein</fullName>
    </submittedName>
</protein>
<comment type="caution">
    <text evidence="1">The sequence shown here is derived from an EMBL/GenBank/DDBJ whole genome shotgun (WGS) entry which is preliminary data.</text>
</comment>
<accession>A0A5M3X5T4</accession>
<organism evidence="1 2">
    <name type="scientific">Acrocarpospora macrocephala</name>
    <dbReference type="NCBI Taxonomy" id="150177"/>
    <lineage>
        <taxon>Bacteria</taxon>
        <taxon>Bacillati</taxon>
        <taxon>Actinomycetota</taxon>
        <taxon>Actinomycetes</taxon>
        <taxon>Streptosporangiales</taxon>
        <taxon>Streptosporangiaceae</taxon>
        <taxon>Acrocarpospora</taxon>
    </lineage>
</organism>
<dbReference type="Proteomes" id="UP000331127">
    <property type="component" value="Unassembled WGS sequence"/>
</dbReference>
<name>A0A5M3X5T4_9ACTN</name>
<keyword evidence="2" id="KW-1185">Reference proteome</keyword>
<evidence type="ECO:0000313" key="1">
    <source>
        <dbReference type="EMBL" id="GES16474.1"/>
    </source>
</evidence>
<dbReference type="AlphaFoldDB" id="A0A5M3X5T4"/>